<proteinExistence type="predicted"/>
<evidence type="ECO:0000313" key="2">
    <source>
        <dbReference type="Proteomes" id="UP000215896"/>
    </source>
</evidence>
<dbReference type="OrthoDB" id="7347529at2"/>
<comment type="caution">
    <text evidence="1">The sequence shown here is derived from an EMBL/GenBank/DDBJ whole genome shotgun (WGS) entry which is preliminary data.</text>
</comment>
<accession>A0A255GBS2</accession>
<dbReference type="Proteomes" id="UP000215896">
    <property type="component" value="Unassembled WGS sequence"/>
</dbReference>
<evidence type="ECO:0000313" key="1">
    <source>
        <dbReference type="EMBL" id="OYO13285.1"/>
    </source>
</evidence>
<dbReference type="RefSeq" id="WP_094405541.1">
    <property type="nucleotide sequence ID" value="NZ_NMVO01000013.1"/>
</dbReference>
<dbReference type="SUPFAM" id="SSF159275">
    <property type="entry name" value="PA1994-like"/>
    <property type="match status" value="1"/>
</dbReference>
<protein>
    <recommendedName>
        <fullName evidence="3">Glycolipid-binding domain-containing protein</fullName>
    </recommendedName>
</protein>
<organism evidence="1 2">
    <name type="scientific">Enemella evansiae</name>
    <dbReference type="NCBI Taxonomy" id="2016499"/>
    <lineage>
        <taxon>Bacteria</taxon>
        <taxon>Bacillati</taxon>
        <taxon>Actinomycetota</taxon>
        <taxon>Actinomycetes</taxon>
        <taxon>Propionibacteriales</taxon>
        <taxon>Propionibacteriaceae</taxon>
        <taxon>Enemella</taxon>
    </lineage>
</organism>
<dbReference type="AlphaFoldDB" id="A0A255GBS2"/>
<name>A0A255GBS2_9ACTN</name>
<keyword evidence="2" id="KW-1185">Reference proteome</keyword>
<dbReference type="Pfam" id="PF06475">
    <property type="entry name" value="Glycolipid_bind"/>
    <property type="match status" value="1"/>
</dbReference>
<dbReference type="InterPro" id="IPR009467">
    <property type="entry name" value="Glycolipid-bd_prot_put"/>
</dbReference>
<evidence type="ECO:0008006" key="3">
    <source>
        <dbReference type="Google" id="ProtNLM"/>
    </source>
</evidence>
<gene>
    <name evidence="1" type="ORF">CGZ94_09830</name>
</gene>
<reference evidence="1 2" key="1">
    <citation type="submission" date="2017-07" db="EMBL/GenBank/DDBJ databases">
        <title>Draft whole genome sequences of clinical Proprionibacteriaceae strains.</title>
        <authorList>
            <person name="Bernier A.-M."/>
            <person name="Bernard K."/>
            <person name="Domingo M.-C."/>
        </authorList>
    </citation>
    <scope>NUCLEOTIDE SEQUENCE [LARGE SCALE GENOMIC DNA]</scope>
    <source>
        <strain evidence="1 2">NML 030167</strain>
    </source>
</reference>
<sequence length="198" mass="22183">MRRRIIWQGEDDPTRLDTATVDIIGTTLTAHGTQRSDGHALAWSLECDDRWVTRRMRVTAYGPRWRRVLDLTHDGAGRWASSTLVEGGPDGPEGVGLRDLDGDVEYADALDCDLGLCPLTNVMPIRRLGLLAGEVPEQTLTMAWIEVPSLRVIPSVQRYASAGPGRVRYESERRDFRSELTVDDQGIVIDYPQLARRL</sequence>
<dbReference type="EMBL" id="NMVO01000013">
    <property type="protein sequence ID" value="OYO13285.1"/>
    <property type="molecule type" value="Genomic_DNA"/>
</dbReference>